<reference evidence="6 7" key="1">
    <citation type="journal article" date="2015" name="Genome Biol. Evol.">
        <title>Comparative Genomics of a Bacterivorous Green Alga Reveals Evolutionary Causalities and Consequences of Phago-Mixotrophic Mode of Nutrition.</title>
        <authorList>
            <person name="Burns J.A."/>
            <person name="Paasch A."/>
            <person name="Narechania A."/>
            <person name="Kim E."/>
        </authorList>
    </citation>
    <scope>NUCLEOTIDE SEQUENCE [LARGE SCALE GENOMIC DNA]</scope>
    <source>
        <strain evidence="6 7">PLY_AMNH</strain>
    </source>
</reference>
<evidence type="ECO:0000259" key="5">
    <source>
        <dbReference type="PROSITE" id="PS50026"/>
    </source>
</evidence>
<organism evidence="6 7">
    <name type="scientific">Cymbomonas tetramitiformis</name>
    <dbReference type="NCBI Taxonomy" id="36881"/>
    <lineage>
        <taxon>Eukaryota</taxon>
        <taxon>Viridiplantae</taxon>
        <taxon>Chlorophyta</taxon>
        <taxon>Pyramimonadophyceae</taxon>
        <taxon>Pyramimonadales</taxon>
        <taxon>Pyramimonadaceae</taxon>
        <taxon>Cymbomonas</taxon>
    </lineage>
</organism>
<comment type="subcellular location">
    <subcellularLocation>
        <location evidence="1">Golgi apparatus membrane</location>
        <topology evidence="1">Single-pass type II membrane protein</topology>
    </subcellularLocation>
</comment>
<dbReference type="EMBL" id="LGRX02005627">
    <property type="protein sequence ID" value="KAK3278088.1"/>
    <property type="molecule type" value="Genomic_DNA"/>
</dbReference>
<dbReference type="InterPro" id="IPR000742">
    <property type="entry name" value="EGF"/>
</dbReference>
<dbReference type="Proteomes" id="UP001190700">
    <property type="component" value="Unassembled WGS sequence"/>
</dbReference>
<accession>A0AAE0LAI1</accession>
<evidence type="ECO:0000313" key="6">
    <source>
        <dbReference type="EMBL" id="KAK3278088.1"/>
    </source>
</evidence>
<name>A0AAE0LAI1_9CHLO</name>
<dbReference type="CDD" id="cd00055">
    <property type="entry name" value="EGF_Lam"/>
    <property type="match status" value="1"/>
</dbReference>
<dbReference type="GO" id="GO:0000139">
    <property type="term" value="C:Golgi membrane"/>
    <property type="evidence" value="ECO:0007669"/>
    <property type="project" value="UniProtKB-SubCell"/>
</dbReference>
<evidence type="ECO:0000256" key="4">
    <source>
        <dbReference type="PROSITE-ProRule" id="PRU00076"/>
    </source>
</evidence>
<dbReference type="SMART" id="SM00181">
    <property type="entry name" value="EGF"/>
    <property type="match status" value="3"/>
</dbReference>
<keyword evidence="7" id="KW-1185">Reference proteome</keyword>
<gene>
    <name evidence="6" type="ORF">CYMTET_13951</name>
</gene>
<dbReference type="PANTHER" id="PTHR11062">
    <property type="entry name" value="EXOSTOSIN HEPARAN SULFATE GLYCOSYLTRANSFERASE -RELATED"/>
    <property type="match status" value="1"/>
</dbReference>
<dbReference type="PROSITE" id="PS00022">
    <property type="entry name" value="EGF_1"/>
    <property type="match status" value="2"/>
</dbReference>
<dbReference type="PANTHER" id="PTHR11062:SF376">
    <property type="entry name" value="EXOSTOSIN FAMILY PROTEIN"/>
    <property type="match status" value="1"/>
</dbReference>
<sequence>MSSWLRAIRLTFLCYYGVEVSGQLRELIPELSAPVWEWPNIEEDGFVPTRHTILDGVIGKDCPIGCGQYGTCNPELGRCDCLPHRTGPDCSQLLAPACRVVMVHKNGHTYATEFDMWSEMHEGRFDKEMALWFQTNQTWNSAAFGALPLPQNDVMHGGKSYYTPCDARTPKTCECARQCEDAGITFFNETFCVNAAMEVVSALDPCAGLRHCSYHGSCSVQKDGSATCRCFQGWEGGRCQLASESFCLGGCNGRGACKGGICHCQDPFYGADCGLYLEPSKLHPGEQIPKRVRYKDAAVVTHPGVAHIRRSAKIYVYDLPTWLNTALYYHQAATLQGASIHPALASLTSPFRGAGPPRLTSPRRSGCQDLLAHGLGADVGCLDARIANEDPTVGILELALHDRLLASAHRTLNPLEADYFYVPTWQSAADGFKGNYLERVVEYLQNTWPFWDKKQGTDHIFFLDVRTFSAPFLAYLPHPTPLYMYLTHTRSPRPLRRS</sequence>
<dbReference type="InterPro" id="IPR040911">
    <property type="entry name" value="Exostosin_GT47"/>
</dbReference>
<evidence type="ECO:0000256" key="1">
    <source>
        <dbReference type="ARBA" id="ARBA00004323"/>
    </source>
</evidence>
<comment type="caution">
    <text evidence="4">Lacks conserved residue(s) required for the propagation of feature annotation.</text>
</comment>
<feature type="disulfide bond" evidence="4">
    <location>
        <begin position="230"/>
        <end position="239"/>
    </location>
</feature>
<feature type="domain" description="EGF-like" evidence="5">
    <location>
        <begin position="202"/>
        <end position="240"/>
    </location>
</feature>
<keyword evidence="4" id="KW-0245">EGF-like domain</keyword>
<comment type="similarity">
    <text evidence="2">Belongs to the glycosyltransferase 47 family.</text>
</comment>
<dbReference type="CDD" id="cd00054">
    <property type="entry name" value="EGF_CA"/>
    <property type="match status" value="1"/>
</dbReference>
<dbReference type="Pfam" id="PF03016">
    <property type="entry name" value="Exostosin_GT47"/>
    <property type="match status" value="1"/>
</dbReference>
<evidence type="ECO:0000256" key="2">
    <source>
        <dbReference type="ARBA" id="ARBA00010271"/>
    </source>
</evidence>
<feature type="disulfide bond" evidence="4">
    <location>
        <begin position="81"/>
        <end position="90"/>
    </location>
</feature>
<dbReference type="AlphaFoldDB" id="A0AAE0LAI1"/>
<dbReference type="InterPro" id="IPR004263">
    <property type="entry name" value="Exostosin"/>
</dbReference>
<feature type="disulfide bond" evidence="4">
    <location>
        <begin position="62"/>
        <end position="72"/>
    </location>
</feature>
<evidence type="ECO:0000313" key="7">
    <source>
        <dbReference type="Proteomes" id="UP001190700"/>
    </source>
</evidence>
<feature type="domain" description="EGF-like" evidence="5">
    <location>
        <begin position="58"/>
        <end position="91"/>
    </location>
</feature>
<dbReference type="GO" id="GO:0016757">
    <property type="term" value="F:glycosyltransferase activity"/>
    <property type="evidence" value="ECO:0007669"/>
    <property type="project" value="InterPro"/>
</dbReference>
<keyword evidence="3" id="KW-0333">Golgi apparatus</keyword>
<proteinExistence type="inferred from homology"/>
<keyword evidence="4" id="KW-1015">Disulfide bond</keyword>
<dbReference type="PROSITE" id="PS50026">
    <property type="entry name" value="EGF_3"/>
    <property type="match status" value="2"/>
</dbReference>
<evidence type="ECO:0000256" key="3">
    <source>
        <dbReference type="ARBA" id="ARBA00023034"/>
    </source>
</evidence>
<dbReference type="PROSITE" id="PS01186">
    <property type="entry name" value="EGF_2"/>
    <property type="match status" value="1"/>
</dbReference>
<dbReference type="InterPro" id="IPR002049">
    <property type="entry name" value="LE_dom"/>
</dbReference>
<protein>
    <recommendedName>
        <fullName evidence="5">EGF-like domain-containing protein</fullName>
    </recommendedName>
</protein>
<comment type="caution">
    <text evidence="6">The sequence shown here is derived from an EMBL/GenBank/DDBJ whole genome shotgun (WGS) entry which is preliminary data.</text>
</comment>